<feature type="transmembrane region" description="Helical" evidence="4">
    <location>
        <begin position="250"/>
        <end position="268"/>
    </location>
</feature>
<dbReference type="PANTHER" id="PTHR12151">
    <property type="entry name" value="ELECTRON TRANSPORT PROTIN SCO1/SENC FAMILY MEMBER"/>
    <property type="match status" value="1"/>
</dbReference>
<keyword evidence="4" id="KW-1133">Transmembrane helix</keyword>
<dbReference type="Pfam" id="PF02630">
    <property type="entry name" value="SCO1-SenC"/>
    <property type="match status" value="1"/>
</dbReference>
<dbReference type="RefSeq" id="WP_145372384.1">
    <property type="nucleotide sequence ID" value="NZ_CP036275.1"/>
</dbReference>
<dbReference type="SUPFAM" id="SSF52833">
    <property type="entry name" value="Thioredoxin-like"/>
    <property type="match status" value="1"/>
</dbReference>
<dbReference type="KEGG" id="mri:Mal4_55410"/>
<dbReference type="EMBL" id="CP036275">
    <property type="protein sequence ID" value="QDU41176.1"/>
    <property type="molecule type" value="Genomic_DNA"/>
</dbReference>
<evidence type="ECO:0000313" key="5">
    <source>
        <dbReference type="EMBL" id="QDU41176.1"/>
    </source>
</evidence>
<name>A0A517ZFC6_9PLAN</name>
<feature type="disulfide bond" description="Redox-active" evidence="3">
    <location>
        <begin position="86"/>
        <end position="90"/>
    </location>
</feature>
<keyword evidence="4" id="KW-0472">Membrane</keyword>
<keyword evidence="2" id="KW-0479">Metal-binding</keyword>
<keyword evidence="6" id="KW-1185">Reference proteome</keyword>
<evidence type="ECO:0000256" key="4">
    <source>
        <dbReference type="SAM" id="Phobius"/>
    </source>
</evidence>
<dbReference type="OrthoDB" id="9786756at2"/>
<protein>
    <recommendedName>
        <fullName evidence="7">SCO family protein</fullName>
    </recommendedName>
</protein>
<proteinExistence type="inferred from homology"/>
<dbReference type="PANTHER" id="PTHR12151:SF8">
    <property type="entry name" value="THIOREDOXIN DOMAIN-CONTAINING PROTEIN"/>
    <property type="match status" value="1"/>
</dbReference>
<dbReference type="CDD" id="cd02968">
    <property type="entry name" value="SCO"/>
    <property type="match status" value="1"/>
</dbReference>
<evidence type="ECO:0000256" key="2">
    <source>
        <dbReference type="PIRSR" id="PIRSR603782-1"/>
    </source>
</evidence>
<evidence type="ECO:0008006" key="7">
    <source>
        <dbReference type="Google" id="ProtNLM"/>
    </source>
</evidence>
<dbReference type="AlphaFoldDB" id="A0A517ZFC6"/>
<dbReference type="GO" id="GO:0046872">
    <property type="term" value="F:metal ion binding"/>
    <property type="evidence" value="ECO:0007669"/>
    <property type="project" value="UniProtKB-KW"/>
</dbReference>
<sequence length="286" mass="31582">MRIPSTDIRRLVPLLIAAACLLGVRSLPAQVAKPIGALEGVGVEEHLNAVLPLDAQFTNDTGRDIRLQQLFDGERPVILSLNYSNCPMLCSLQLNGLIEVLQEVQLDVGDDFQFVSVSIDPLESTIRARETKQRYMKQYGRPGTGHGWHFLTGRKDAIDRVAESVGFGYEYVPERKEYAHAAVFMICTPDGRLSRYIYGVRFDPQTVRLSLVEAADGKIGTTLDQVLLYCFHYDSTAGSYAATAVSIMKVGGGATVFALLVGLAPWWIRRRRSTSEDPSSPQYSPA</sequence>
<feature type="binding site" evidence="2">
    <location>
        <position position="86"/>
    </location>
    <ligand>
        <name>Cu cation</name>
        <dbReference type="ChEBI" id="CHEBI:23378"/>
    </ligand>
</feature>
<evidence type="ECO:0000313" key="6">
    <source>
        <dbReference type="Proteomes" id="UP000320496"/>
    </source>
</evidence>
<organism evidence="5 6">
    <name type="scientific">Maioricimonas rarisocia</name>
    <dbReference type="NCBI Taxonomy" id="2528026"/>
    <lineage>
        <taxon>Bacteria</taxon>
        <taxon>Pseudomonadati</taxon>
        <taxon>Planctomycetota</taxon>
        <taxon>Planctomycetia</taxon>
        <taxon>Planctomycetales</taxon>
        <taxon>Planctomycetaceae</taxon>
        <taxon>Maioricimonas</taxon>
    </lineage>
</organism>
<feature type="binding site" evidence="2">
    <location>
        <position position="90"/>
    </location>
    <ligand>
        <name>Cu cation</name>
        <dbReference type="ChEBI" id="CHEBI:23378"/>
    </ligand>
</feature>
<keyword evidence="4" id="KW-0812">Transmembrane</keyword>
<feature type="binding site" evidence="2">
    <location>
        <position position="180"/>
    </location>
    <ligand>
        <name>Cu cation</name>
        <dbReference type="ChEBI" id="CHEBI:23378"/>
    </ligand>
</feature>
<gene>
    <name evidence="5" type="ORF">Mal4_55410</name>
</gene>
<reference evidence="5 6" key="1">
    <citation type="submission" date="2019-02" db="EMBL/GenBank/DDBJ databases">
        <title>Deep-cultivation of Planctomycetes and their phenomic and genomic characterization uncovers novel biology.</title>
        <authorList>
            <person name="Wiegand S."/>
            <person name="Jogler M."/>
            <person name="Boedeker C."/>
            <person name="Pinto D."/>
            <person name="Vollmers J."/>
            <person name="Rivas-Marin E."/>
            <person name="Kohn T."/>
            <person name="Peeters S.H."/>
            <person name="Heuer A."/>
            <person name="Rast P."/>
            <person name="Oberbeckmann S."/>
            <person name="Bunk B."/>
            <person name="Jeske O."/>
            <person name="Meyerdierks A."/>
            <person name="Storesund J.E."/>
            <person name="Kallscheuer N."/>
            <person name="Luecker S."/>
            <person name="Lage O.M."/>
            <person name="Pohl T."/>
            <person name="Merkel B.J."/>
            <person name="Hornburger P."/>
            <person name="Mueller R.-W."/>
            <person name="Bruemmer F."/>
            <person name="Labrenz M."/>
            <person name="Spormann A.M."/>
            <person name="Op den Camp H."/>
            <person name="Overmann J."/>
            <person name="Amann R."/>
            <person name="Jetten M.S.M."/>
            <person name="Mascher T."/>
            <person name="Medema M.H."/>
            <person name="Devos D.P."/>
            <person name="Kaster A.-K."/>
            <person name="Ovreas L."/>
            <person name="Rohde M."/>
            <person name="Galperin M.Y."/>
            <person name="Jogler C."/>
        </authorList>
    </citation>
    <scope>NUCLEOTIDE SEQUENCE [LARGE SCALE GENOMIC DNA]</scope>
    <source>
        <strain evidence="5 6">Mal4</strain>
    </source>
</reference>
<evidence type="ECO:0000256" key="3">
    <source>
        <dbReference type="PIRSR" id="PIRSR603782-2"/>
    </source>
</evidence>
<keyword evidence="2" id="KW-0186">Copper</keyword>
<comment type="similarity">
    <text evidence="1">Belongs to the SCO1/2 family.</text>
</comment>
<dbReference type="InterPro" id="IPR003782">
    <property type="entry name" value="SCO1/SenC"/>
</dbReference>
<dbReference type="Proteomes" id="UP000320496">
    <property type="component" value="Chromosome"/>
</dbReference>
<accession>A0A517ZFC6</accession>
<keyword evidence="3" id="KW-1015">Disulfide bond</keyword>
<dbReference type="Gene3D" id="3.40.30.10">
    <property type="entry name" value="Glutaredoxin"/>
    <property type="match status" value="1"/>
</dbReference>
<evidence type="ECO:0000256" key="1">
    <source>
        <dbReference type="ARBA" id="ARBA00010996"/>
    </source>
</evidence>
<dbReference type="InterPro" id="IPR036249">
    <property type="entry name" value="Thioredoxin-like_sf"/>
</dbReference>